<protein>
    <recommendedName>
        <fullName evidence="6">Glycerol-3-phosphate dehydrogenase [NAD(+)]</fullName>
        <ecNumber evidence="6">1.1.1.8</ecNumber>
    </recommendedName>
</protein>
<dbReference type="EC" id="1.1.1.8" evidence="6"/>
<dbReference type="PANTHER" id="PTHR11728">
    <property type="entry name" value="GLYCEROL-3-PHOSPHATE DEHYDROGENASE"/>
    <property type="match status" value="1"/>
</dbReference>
<dbReference type="PANTHER" id="PTHR11728:SF8">
    <property type="entry name" value="GLYCEROL-3-PHOSPHATE DEHYDROGENASE [NAD(+)]-RELATED"/>
    <property type="match status" value="1"/>
</dbReference>
<proteinExistence type="inferred from homology"/>
<dbReference type="SUPFAM" id="SSF51735">
    <property type="entry name" value="NAD(P)-binding Rossmann-fold domains"/>
    <property type="match status" value="2"/>
</dbReference>
<accession>A0A8H3DC21</accession>
<evidence type="ECO:0000313" key="10">
    <source>
        <dbReference type="Proteomes" id="UP000663861"/>
    </source>
</evidence>
<evidence type="ECO:0000256" key="5">
    <source>
        <dbReference type="RuleBase" id="RU000437"/>
    </source>
</evidence>
<keyword evidence="3 5" id="KW-0520">NAD</keyword>
<evidence type="ECO:0000256" key="4">
    <source>
        <dbReference type="ARBA" id="ARBA00048683"/>
    </source>
</evidence>
<dbReference type="Pfam" id="PF01210">
    <property type="entry name" value="NAD_Gly3P_dh_N"/>
    <property type="match status" value="2"/>
</dbReference>
<dbReference type="InterPro" id="IPR006168">
    <property type="entry name" value="G3P_DH_NAD-dep"/>
</dbReference>
<dbReference type="Proteomes" id="UP000663861">
    <property type="component" value="Unassembled WGS sequence"/>
</dbReference>
<keyword evidence="2 5" id="KW-0560">Oxidoreductase</keyword>
<gene>
    <name evidence="9" type="ORF">RDB_LOCUS157067</name>
</gene>
<dbReference type="GO" id="GO:0042803">
    <property type="term" value="F:protein homodimerization activity"/>
    <property type="evidence" value="ECO:0007669"/>
    <property type="project" value="InterPro"/>
</dbReference>
<name>A0A8H3DC21_9AGAM</name>
<evidence type="ECO:0000256" key="2">
    <source>
        <dbReference type="ARBA" id="ARBA00023002"/>
    </source>
</evidence>
<dbReference type="GO" id="GO:0141152">
    <property type="term" value="F:glycerol-3-phosphate dehydrogenase (NAD+) activity"/>
    <property type="evidence" value="ECO:0007669"/>
    <property type="project" value="UniProtKB-UniRule"/>
</dbReference>
<dbReference type="NCBIfam" id="TIGR03376">
    <property type="entry name" value="glycerol3P_DH"/>
    <property type="match status" value="1"/>
</dbReference>
<comment type="caution">
    <text evidence="9">The sequence shown here is derived from an EMBL/GenBank/DDBJ whole genome shotgun (WGS) entry which is preliminary data.</text>
</comment>
<dbReference type="Gene3D" id="1.10.1040.10">
    <property type="entry name" value="N-(1-d-carboxylethyl)-l-norvaline Dehydrogenase, domain 2"/>
    <property type="match status" value="3"/>
</dbReference>
<feature type="domain" description="Glycerol-3-phosphate dehydrogenase NAD-dependent N-terminal" evidence="7">
    <location>
        <begin position="447"/>
        <end position="554"/>
    </location>
</feature>
<dbReference type="GO" id="GO:0005829">
    <property type="term" value="C:cytosol"/>
    <property type="evidence" value="ECO:0007669"/>
    <property type="project" value="TreeGrafter"/>
</dbReference>
<organism evidence="9 10">
    <name type="scientific">Rhizoctonia solani</name>
    <dbReference type="NCBI Taxonomy" id="456999"/>
    <lineage>
        <taxon>Eukaryota</taxon>
        <taxon>Fungi</taxon>
        <taxon>Dikarya</taxon>
        <taxon>Basidiomycota</taxon>
        <taxon>Agaricomycotina</taxon>
        <taxon>Agaricomycetes</taxon>
        <taxon>Cantharellales</taxon>
        <taxon>Ceratobasidiaceae</taxon>
        <taxon>Rhizoctonia</taxon>
    </lineage>
</organism>
<dbReference type="FunFam" id="1.10.1040.10:FF:000004">
    <property type="entry name" value="Glycerol-3-phosphate dehydrogenase [NAD(+)]"/>
    <property type="match status" value="2"/>
</dbReference>
<dbReference type="GO" id="GO:0051287">
    <property type="term" value="F:NAD binding"/>
    <property type="evidence" value="ECO:0007669"/>
    <property type="project" value="UniProtKB-UniRule"/>
</dbReference>
<dbReference type="GO" id="GO:0005975">
    <property type="term" value="P:carbohydrate metabolic process"/>
    <property type="evidence" value="ECO:0007669"/>
    <property type="project" value="InterPro"/>
</dbReference>
<comment type="catalytic activity">
    <reaction evidence="4 6">
        <text>sn-glycerol 3-phosphate + NAD(+) = dihydroxyacetone phosphate + NADH + H(+)</text>
        <dbReference type="Rhea" id="RHEA:11092"/>
        <dbReference type="ChEBI" id="CHEBI:15378"/>
        <dbReference type="ChEBI" id="CHEBI:57540"/>
        <dbReference type="ChEBI" id="CHEBI:57597"/>
        <dbReference type="ChEBI" id="CHEBI:57642"/>
        <dbReference type="ChEBI" id="CHEBI:57945"/>
        <dbReference type="EC" id="1.1.1.8"/>
    </reaction>
</comment>
<dbReference type="EMBL" id="CAJMWY010004165">
    <property type="protein sequence ID" value="CAE6521808.1"/>
    <property type="molecule type" value="Genomic_DNA"/>
</dbReference>
<dbReference type="Pfam" id="PF07479">
    <property type="entry name" value="NAD_Gly3P_dh_C"/>
    <property type="match status" value="2"/>
</dbReference>
<feature type="domain" description="Glycerol-3-phosphate dehydrogenase NAD-dependent C-terminal" evidence="8">
    <location>
        <begin position="624"/>
        <end position="775"/>
    </location>
</feature>
<feature type="domain" description="Glycerol-3-phosphate dehydrogenase NAD-dependent N-terminal" evidence="7">
    <location>
        <begin position="33"/>
        <end position="197"/>
    </location>
</feature>
<dbReference type="InterPro" id="IPR008927">
    <property type="entry name" value="6-PGluconate_DH-like_C_sf"/>
</dbReference>
<dbReference type="InterPro" id="IPR011128">
    <property type="entry name" value="G3P_DH_NAD-dep_N"/>
</dbReference>
<dbReference type="InterPro" id="IPR036291">
    <property type="entry name" value="NAD(P)-bd_dom_sf"/>
</dbReference>
<reference evidence="9" key="1">
    <citation type="submission" date="2021-01" db="EMBL/GenBank/DDBJ databases">
        <authorList>
            <person name="Kaushik A."/>
        </authorList>
    </citation>
    <scope>NUCLEOTIDE SEQUENCE</scope>
    <source>
        <strain evidence="9">AG4-RS23</strain>
    </source>
</reference>
<dbReference type="SUPFAM" id="SSF48179">
    <property type="entry name" value="6-phosphogluconate dehydrogenase C-terminal domain-like"/>
    <property type="match status" value="2"/>
</dbReference>
<evidence type="ECO:0000313" key="9">
    <source>
        <dbReference type="EMBL" id="CAE6521808.1"/>
    </source>
</evidence>
<evidence type="ECO:0000259" key="8">
    <source>
        <dbReference type="Pfam" id="PF07479"/>
    </source>
</evidence>
<evidence type="ECO:0000256" key="3">
    <source>
        <dbReference type="ARBA" id="ARBA00023027"/>
    </source>
</evidence>
<dbReference type="InterPro" id="IPR006109">
    <property type="entry name" value="G3P_DH_NAD-dep_C"/>
</dbReference>
<evidence type="ECO:0000256" key="6">
    <source>
        <dbReference type="RuleBase" id="RU361243"/>
    </source>
</evidence>
<evidence type="ECO:0000259" key="7">
    <source>
        <dbReference type="Pfam" id="PF01210"/>
    </source>
</evidence>
<dbReference type="InterPro" id="IPR017751">
    <property type="entry name" value="G3P_DH_NAD-dep_euk"/>
</dbReference>
<dbReference type="Gene3D" id="3.40.50.720">
    <property type="entry name" value="NAD(P)-binding Rossmann-like Domain"/>
    <property type="match status" value="2"/>
</dbReference>
<comment type="similarity">
    <text evidence="1 5">Belongs to the NAD-dependent glycerol-3-phosphate dehydrogenase family.</text>
</comment>
<dbReference type="GO" id="GO:0005634">
    <property type="term" value="C:nucleus"/>
    <property type="evidence" value="ECO:0007669"/>
    <property type="project" value="TreeGrafter"/>
</dbReference>
<feature type="domain" description="Glycerol-3-phosphate dehydrogenase NAD-dependent C-terminal" evidence="8">
    <location>
        <begin position="237"/>
        <end position="375"/>
    </location>
</feature>
<dbReference type="PRINTS" id="PR00077">
    <property type="entry name" value="GPDHDRGNASE"/>
</dbReference>
<sequence length="777" mass="85583">MSRASALLAPIRRGYSITTLAMSNHIRKVEKEKVCVIGSGNWGSAIARIAAINTKKNPDIFVEDVSMYVYEEQVQGRPLSALINETHENPKYLPGIQLGHNIIAEPDLLKAVEDATALVFVLPHQFLPSVLKTMRGRVSQLSRAVSLIKGVEVEGAKISTFPTVINSVLGIPCSALSGANIANEVAEDKFCESTLGVPPAPMTTPPDEDAQLHAFSESHLWHRLFQTNTFRIRVVQDVEGVCLCGGLKNVIALAAGFSDGLGWGSNSKAAIMRIGLLELKDFCLEFFPSTRASTFLEESCGVADIMTSCLSGRNRLIAELMVKTGKASPVSLGFVKMFHKLLVQQGFRELEEEHLNGQKLQGPQTAQELHTFLTARVRLKRSEQGFRELEEEHLNGQKLQGPQTAQELHTFLTARGDNVRRPGGYPLVEAVWRICYEWDICTMAKEKVCVIGSGNWGSAIARIAARNVKEHSDTFEEEITMYVHEEEVDGKPLSSIINEKHENVKYLSGVQLGSNVKAEPDPIKAVKEATALIIVVPHQFVEKVLEGMKEHLTPGFVEKVLEGMKEHLTPGVRAVSLIKDQFCESTLGISPEGMKPNDKNSLSDADLWYKLFNTPTFRIRTVQDVDGVALCGGLKNVIALAAGFSDGMGWGSNTKSAIIRIGIMEIKDFCVHFFPKVKAETFLEESCGLADILTSCISGRNKKVAEDMVKTGKGFQELEKEELGGQSLQGPETAEQLHKFLEARKDEVRRSDGFPLIENVWKICYDGMAPEKLIEGL</sequence>
<dbReference type="InterPro" id="IPR013328">
    <property type="entry name" value="6PGD_dom2"/>
</dbReference>
<dbReference type="AlphaFoldDB" id="A0A8H3DC21"/>
<evidence type="ECO:0000256" key="1">
    <source>
        <dbReference type="ARBA" id="ARBA00011009"/>
    </source>
</evidence>
<dbReference type="FunFam" id="3.40.50.720:FF:000365">
    <property type="entry name" value="Glycerol-3-phosphate dehydrogenase [NAD(+)]"/>
    <property type="match status" value="1"/>
</dbReference>
<dbReference type="GO" id="GO:0046168">
    <property type="term" value="P:glycerol-3-phosphate catabolic process"/>
    <property type="evidence" value="ECO:0007669"/>
    <property type="project" value="UniProtKB-UniRule"/>
</dbReference>